<dbReference type="PANTHER" id="PTHR16517:SF7">
    <property type="entry name" value="PROTEIN KING TUBBY"/>
    <property type="match status" value="1"/>
</dbReference>
<evidence type="ECO:0000259" key="4">
    <source>
        <dbReference type="Pfam" id="PF01167"/>
    </source>
</evidence>
<keyword evidence="6" id="KW-1185">Reference proteome</keyword>
<feature type="region of interest" description="Disordered" evidence="2">
    <location>
        <begin position="96"/>
        <end position="123"/>
    </location>
</feature>
<keyword evidence="3" id="KW-1133">Transmembrane helix</keyword>
<dbReference type="SUPFAM" id="SSF54518">
    <property type="entry name" value="Tubby C-terminal domain-like"/>
    <property type="match status" value="1"/>
</dbReference>
<name>A0A7J6MYB9_PERCH</name>
<comment type="similarity">
    <text evidence="1">Belongs to the TUB family.</text>
</comment>
<dbReference type="EMBL" id="JAAPAO010000032">
    <property type="protein sequence ID" value="KAF4676632.1"/>
    <property type="molecule type" value="Genomic_DNA"/>
</dbReference>
<evidence type="ECO:0000313" key="6">
    <source>
        <dbReference type="Proteomes" id="UP000591131"/>
    </source>
</evidence>
<dbReference type="Pfam" id="PF01167">
    <property type="entry name" value="Tub"/>
    <property type="match status" value="1"/>
</dbReference>
<evidence type="ECO:0000256" key="1">
    <source>
        <dbReference type="ARBA" id="ARBA00007129"/>
    </source>
</evidence>
<proteinExistence type="inferred from homology"/>
<feature type="transmembrane region" description="Helical" evidence="3">
    <location>
        <begin position="48"/>
        <end position="69"/>
    </location>
</feature>
<protein>
    <recommendedName>
        <fullName evidence="4">Tubby C-terminal domain-containing protein</fullName>
    </recommendedName>
</protein>
<evidence type="ECO:0000313" key="5">
    <source>
        <dbReference type="EMBL" id="KAF4676632.1"/>
    </source>
</evidence>
<feature type="domain" description="Tubby C-terminal" evidence="4">
    <location>
        <begin position="324"/>
        <end position="457"/>
    </location>
</feature>
<evidence type="ECO:0000256" key="2">
    <source>
        <dbReference type="SAM" id="MobiDB-lite"/>
    </source>
</evidence>
<organism evidence="5 6">
    <name type="scientific">Perkinsus chesapeaki</name>
    <name type="common">Clam parasite</name>
    <name type="synonym">Perkinsus andrewsi</name>
    <dbReference type="NCBI Taxonomy" id="330153"/>
    <lineage>
        <taxon>Eukaryota</taxon>
        <taxon>Sar</taxon>
        <taxon>Alveolata</taxon>
        <taxon>Perkinsozoa</taxon>
        <taxon>Perkinsea</taxon>
        <taxon>Perkinsida</taxon>
        <taxon>Perkinsidae</taxon>
        <taxon>Perkinsus</taxon>
    </lineage>
</organism>
<dbReference type="Gene3D" id="3.20.90.10">
    <property type="entry name" value="Tubby Protein, Chain A"/>
    <property type="match status" value="1"/>
</dbReference>
<sequence>MTSRFMLAGSPLFLTEFDKPFYFPEVQFILSDKLNFIFERFFETECGVWLINTLAVYTLMRMFFYYFWWQPSALNHFKDKYGQTWNVGHHLYGTDAPNPLKKETKGVGRNPRPAAGGGNDDSTPFDMAYYLEEGLAREVRLDLTRPLPDTCDNDHGYHHFKVIRNGSSFVLESEDTGDFLAYCHVDIFKCGLVDGDGSDDAARLQDQQLPRRRRHRRMVRAKFYFYNTDDSLFSIDKPALVMISSNDASQWTILSSQCDACRYRCKSGGICCSDILITSDILNRASLLLLDNPIKYYTIDDGSDNNDYDITSSSLLRRSSTFVNGIRLSSQQLGCITQDSKCVGRGIYNSIKLAIPNVNDPIWCPLRGDQHKLALRPDGSNGIVLSSIQPEWNNHMNCLILDFNNRIIIPSAKNFQLSLSDSTDIICQFGKIGNDAYALDVKYPLSVMQAFATAISTVLWN</sequence>
<reference evidence="5 6" key="1">
    <citation type="submission" date="2020-04" db="EMBL/GenBank/DDBJ databases">
        <title>Perkinsus chesapeaki whole genome sequence.</title>
        <authorList>
            <person name="Bogema D.R."/>
        </authorList>
    </citation>
    <scope>NUCLEOTIDE SEQUENCE [LARGE SCALE GENOMIC DNA]</scope>
    <source>
        <strain evidence="5">ATCC PRA-425</strain>
    </source>
</reference>
<evidence type="ECO:0000256" key="3">
    <source>
        <dbReference type="SAM" id="Phobius"/>
    </source>
</evidence>
<accession>A0A7J6MYB9</accession>
<dbReference type="InterPro" id="IPR000007">
    <property type="entry name" value="Tubby_C"/>
</dbReference>
<dbReference type="PRINTS" id="PR01573">
    <property type="entry name" value="SUPERTUBBY"/>
</dbReference>
<keyword evidence="3" id="KW-0472">Membrane</keyword>
<keyword evidence="3" id="KW-0812">Transmembrane</keyword>
<gene>
    <name evidence="5" type="ORF">FOL47_005785</name>
</gene>
<dbReference type="AlphaFoldDB" id="A0A7J6MYB9"/>
<dbReference type="Proteomes" id="UP000591131">
    <property type="component" value="Unassembled WGS sequence"/>
</dbReference>
<comment type="caution">
    <text evidence="5">The sequence shown here is derived from an EMBL/GenBank/DDBJ whole genome shotgun (WGS) entry which is preliminary data.</text>
</comment>
<dbReference type="OrthoDB" id="8775810at2759"/>
<dbReference type="InterPro" id="IPR025659">
    <property type="entry name" value="Tubby-like_C"/>
</dbReference>
<dbReference type="PANTHER" id="PTHR16517">
    <property type="entry name" value="TUBBY-RELATED"/>
    <property type="match status" value="1"/>
</dbReference>